<dbReference type="GO" id="GO:0005216">
    <property type="term" value="F:monoatomic ion channel activity"/>
    <property type="evidence" value="ECO:0007669"/>
    <property type="project" value="InterPro"/>
</dbReference>
<feature type="coiled-coil region" evidence="6">
    <location>
        <begin position="1394"/>
        <end position="1421"/>
    </location>
</feature>
<evidence type="ECO:0000256" key="2">
    <source>
        <dbReference type="ARBA" id="ARBA00022692"/>
    </source>
</evidence>
<keyword evidence="5 8" id="KW-0472">Membrane</keyword>
<name>A0A835YC40_9CHLO</name>
<evidence type="ECO:0000256" key="1">
    <source>
        <dbReference type="ARBA" id="ARBA00004141"/>
    </source>
</evidence>
<feature type="region of interest" description="Disordered" evidence="7">
    <location>
        <begin position="1100"/>
        <end position="1158"/>
    </location>
</feature>
<feature type="region of interest" description="Disordered" evidence="7">
    <location>
        <begin position="1275"/>
        <end position="1352"/>
    </location>
</feature>
<evidence type="ECO:0000256" key="7">
    <source>
        <dbReference type="SAM" id="MobiDB-lite"/>
    </source>
</evidence>
<organism evidence="10 11">
    <name type="scientific">Edaphochlamys debaryana</name>
    <dbReference type="NCBI Taxonomy" id="47281"/>
    <lineage>
        <taxon>Eukaryota</taxon>
        <taxon>Viridiplantae</taxon>
        <taxon>Chlorophyta</taxon>
        <taxon>core chlorophytes</taxon>
        <taxon>Chlorophyceae</taxon>
        <taxon>CS clade</taxon>
        <taxon>Chlamydomonadales</taxon>
        <taxon>Chlamydomonadales incertae sedis</taxon>
        <taxon>Edaphochlamys</taxon>
    </lineage>
</organism>
<feature type="transmembrane region" description="Helical" evidence="8">
    <location>
        <begin position="591"/>
        <end position="619"/>
    </location>
</feature>
<keyword evidence="11" id="KW-1185">Reference proteome</keyword>
<evidence type="ECO:0000256" key="5">
    <source>
        <dbReference type="ARBA" id="ARBA00023136"/>
    </source>
</evidence>
<evidence type="ECO:0000259" key="9">
    <source>
        <dbReference type="Pfam" id="PF00520"/>
    </source>
</evidence>
<dbReference type="Proteomes" id="UP000612055">
    <property type="component" value="Unassembled WGS sequence"/>
</dbReference>
<feature type="region of interest" description="Disordered" evidence="7">
    <location>
        <begin position="936"/>
        <end position="1020"/>
    </location>
</feature>
<dbReference type="InterPro" id="IPR005821">
    <property type="entry name" value="Ion_trans_dom"/>
</dbReference>
<evidence type="ECO:0000256" key="3">
    <source>
        <dbReference type="ARBA" id="ARBA00022737"/>
    </source>
</evidence>
<feature type="transmembrane region" description="Helical" evidence="8">
    <location>
        <begin position="893"/>
        <end position="915"/>
    </location>
</feature>
<dbReference type="GO" id="GO:0005886">
    <property type="term" value="C:plasma membrane"/>
    <property type="evidence" value="ECO:0007669"/>
    <property type="project" value="TreeGrafter"/>
</dbReference>
<feature type="transmembrane region" description="Helical" evidence="8">
    <location>
        <begin position="775"/>
        <end position="795"/>
    </location>
</feature>
<protein>
    <recommendedName>
        <fullName evidence="9">Ion transport domain-containing protein</fullName>
    </recommendedName>
</protein>
<evidence type="ECO:0000313" key="11">
    <source>
        <dbReference type="Proteomes" id="UP000612055"/>
    </source>
</evidence>
<keyword evidence="3" id="KW-0677">Repeat</keyword>
<reference evidence="10" key="1">
    <citation type="journal article" date="2020" name="bioRxiv">
        <title>Comparative genomics of Chlamydomonas.</title>
        <authorList>
            <person name="Craig R.J."/>
            <person name="Hasan A.R."/>
            <person name="Ness R.W."/>
            <person name="Keightley P.D."/>
        </authorList>
    </citation>
    <scope>NUCLEOTIDE SEQUENCE</scope>
    <source>
        <strain evidence="10">CCAP 11/70</strain>
    </source>
</reference>
<gene>
    <name evidence="10" type="ORF">HYH03_003010</name>
</gene>
<feature type="transmembrane region" description="Helical" evidence="8">
    <location>
        <begin position="631"/>
        <end position="650"/>
    </location>
</feature>
<feature type="compositionally biased region" description="Low complexity" evidence="7">
    <location>
        <begin position="980"/>
        <end position="999"/>
    </location>
</feature>
<evidence type="ECO:0000256" key="6">
    <source>
        <dbReference type="SAM" id="Coils"/>
    </source>
</evidence>
<feature type="compositionally biased region" description="Gly residues" evidence="7">
    <location>
        <begin position="1129"/>
        <end position="1142"/>
    </location>
</feature>
<dbReference type="GO" id="GO:0098703">
    <property type="term" value="P:calcium ion import across plasma membrane"/>
    <property type="evidence" value="ECO:0007669"/>
    <property type="project" value="TreeGrafter"/>
</dbReference>
<comment type="caution">
    <text evidence="10">The sequence shown here is derived from an EMBL/GenBank/DDBJ whole genome shotgun (WGS) entry which is preliminary data.</text>
</comment>
<evidence type="ECO:0000256" key="8">
    <source>
        <dbReference type="SAM" id="Phobius"/>
    </source>
</evidence>
<dbReference type="Pfam" id="PF00520">
    <property type="entry name" value="Ion_trans"/>
    <property type="match status" value="1"/>
</dbReference>
<feature type="compositionally biased region" description="Low complexity" evidence="7">
    <location>
        <begin position="1310"/>
        <end position="1325"/>
    </location>
</feature>
<keyword evidence="4 8" id="KW-1133">Transmembrane helix</keyword>
<feature type="transmembrane region" description="Helical" evidence="8">
    <location>
        <begin position="1038"/>
        <end position="1061"/>
    </location>
</feature>
<dbReference type="OrthoDB" id="538524at2759"/>
<dbReference type="EMBL" id="JAEHOE010000008">
    <property type="protein sequence ID" value="KAG2498817.1"/>
    <property type="molecule type" value="Genomic_DNA"/>
</dbReference>
<feature type="transmembrane region" description="Helical" evidence="8">
    <location>
        <begin position="662"/>
        <end position="685"/>
    </location>
</feature>
<evidence type="ECO:0000313" key="10">
    <source>
        <dbReference type="EMBL" id="KAG2498817.1"/>
    </source>
</evidence>
<sequence>MAPGAAPKPGRSLPQAVPASRVFPDADPAYDETSVASAADLAAKYGLDWMRRALPGRVRCGPHPLFAVTVRHVDGSMSLVRAGDMSPLKAGCQLYSGGEARLLGLHNQVPPGLHYHAASMQDFGTADPSFVTVHFASPGRLYVLLGEETVEPRWLRELFFKLREPVYGGRVRLPVRWRLGGLMSVIHAIASSQRPRGQQQQMLVFKSKRVYRCGDMVRLGGLPTAHVTDGVYVVAAACESLNCEGGRVCAPLPSSNVADWAVWHSRMIKAIRRSRVDDVKSLLQADAWVHRPFRADPLSWLPPDEPGPSPLTSDLAAATHNVELLALLVAECHCQLSMKGLRLMVRRWEEVTASCGGPVEVLIGVVRRCARPLSTVACVLTALRYEVDVRERARNRSTLELRAALRKFQDLQTALLDAVGDTARRGQPDAASSPGAPAPSMSLAWLQGVLDPRAATGPVALADHSPLRIAFEDRDYGFAASAVMEAYVREQWLGAALLAMTPRDGTREMTVLDPLVLHTAMARSGLVAPEGVVSVCVEGALRGWYLVCVVPAPFINSPRGRWCMQIMSGIAFILAYNIALGGDYKLLSTRLTLAGILCIFLLGYLVETFEIIMVAYGGSVSRYFKRNPQELVFLLCDSLLLGLSVLHMLYISDLTNLSPMTYMRLLMIWSALAVIVYVKLLYTLIPLVQRLGPLLNTVTNMMSELFVFLLPFIVITCGFATALCVVFRGQAVDTGTNTFPESFLMLFQAFLGSFDLTIWDGVIPPMRIYGISVTVIYLVIAGILLANLLIAIISYKYRPEEVAAQSVFGLAEVVDRHQMQVDGALLCSPFCLLQIPVNLLPAGTRPAILPYTLLRMGIPPIEGFRPAAPHLNTVATGRAAVPQLLFHLTLHPLILLAVNVAYYALSPLCLLYFTLHGHNRIFDRVSERLASAPAAPDVKGLAGVPVPSERRRQKAAGAGSEAEGGEDGQEDHAADGETEPGGAPSGRGSSAAPSGGRSADSFGNDAPPAPGAEHTGGDPWKDVIRHCTLQGLLLLLRAAVRMVVAFFCGIFLVYGMIGALLVTFGGIWIWCWCVLLSTYSVLYEPVARIGRALRSASSHKHGRNAVAAGPEGPHDMGPGDGAQRPGIGRWTGGAGAGGGVGGARPRSAAGASRTKLTSMQVEQRWREVEREAATRRKAMCARYLSRAQVDDAIVRVFALDGLASALGGLGGAGGGVLPPGVVEGITFDGAGQGGVLGAGRASRPSTAVSRLRARQATRRASAAASEAAARLEGPDAVGFEAGGGVGRKTVRHRDPGPGAEAGRASQPHSAAARNRAGLAAAREAASQSLQPLPEHGDASTGDRAAADAGPTAAVPAGGDGAVGAALAAAGSAGQWQPLVAALAAPLADQVQQVTRAMNERMEAQEVELREARGELAELRDLLGLALGRLQEADGAAERRRIVLGAAYGNENY</sequence>
<feature type="compositionally biased region" description="Low complexity" evidence="7">
    <location>
        <begin position="1143"/>
        <end position="1153"/>
    </location>
</feature>
<accession>A0A835YC40</accession>
<feature type="transmembrane region" description="Helical" evidence="8">
    <location>
        <begin position="562"/>
        <end position="579"/>
    </location>
</feature>
<dbReference type="PANTHER" id="PTHR10582:SF2">
    <property type="entry name" value="INACTIVE"/>
    <property type="match status" value="1"/>
</dbReference>
<comment type="subcellular location">
    <subcellularLocation>
        <location evidence="1">Membrane</location>
        <topology evidence="1">Multi-pass membrane protein</topology>
    </subcellularLocation>
</comment>
<keyword evidence="6" id="KW-0175">Coiled coil</keyword>
<feature type="transmembrane region" description="Helical" evidence="8">
    <location>
        <begin position="705"/>
        <end position="731"/>
    </location>
</feature>
<keyword evidence="2 8" id="KW-0812">Transmembrane</keyword>
<dbReference type="InterPro" id="IPR024862">
    <property type="entry name" value="TRPV"/>
</dbReference>
<feature type="domain" description="Ion transport" evidence="9">
    <location>
        <begin position="596"/>
        <end position="796"/>
    </location>
</feature>
<evidence type="ECO:0000256" key="4">
    <source>
        <dbReference type="ARBA" id="ARBA00022989"/>
    </source>
</evidence>
<dbReference type="PANTHER" id="PTHR10582">
    <property type="entry name" value="TRANSIENT RECEPTOR POTENTIAL ION CHANNEL PROTEIN"/>
    <property type="match status" value="1"/>
</dbReference>
<proteinExistence type="predicted"/>